<gene>
    <name evidence="2" type="ORF">FEM03_07855</name>
</gene>
<feature type="transmembrane region" description="Helical" evidence="1">
    <location>
        <begin position="181"/>
        <end position="202"/>
    </location>
</feature>
<sequence>MTDLNLEPILWLACLAFLGMLHVSVHPQARHFRKALAWIGKNPAPLLLLAASHTLLGGLGLWPGLFYNDALHFHPPQPWHQTWTASLIKGWQDFAVIFHHAIAPPPVFFNPWAGALLQAFVTATSQIWFCRHLLNTQSPFVEDWLSFRQTVALWPGVLLLTLLHFPWWFLQRPGALGSSDFLRLLILPEYLLFLSPIPIIIAKGRNSVRELGRQTLLLLKTHSFPLLTIALSGIPLLALFDFILPLSHHWITGVLAPFRVVIASLLASAIHLWLYVAAALLLLSHSTPKPARTA</sequence>
<reference evidence="2 3" key="1">
    <citation type="submission" date="2019-05" db="EMBL/GenBank/DDBJ databases">
        <title>Verrucobacter flavum gen. nov., sp. nov. a new member of the family Verrucomicrobiaceae.</title>
        <authorList>
            <person name="Szuroczki S."/>
            <person name="Abbaszade G."/>
            <person name="Szabo A."/>
            <person name="Felfoldi T."/>
            <person name="Schumann P."/>
            <person name="Boka K."/>
            <person name="Keki Z."/>
            <person name="Toumi M."/>
            <person name="Toth E."/>
        </authorList>
    </citation>
    <scope>NUCLEOTIDE SEQUENCE [LARGE SCALE GENOMIC DNA]</scope>
    <source>
        <strain evidence="2 3">MG-N-17</strain>
    </source>
</reference>
<feature type="transmembrane region" description="Helical" evidence="1">
    <location>
        <begin position="112"/>
        <end position="130"/>
    </location>
</feature>
<evidence type="ECO:0008006" key="4">
    <source>
        <dbReference type="Google" id="ProtNLM"/>
    </source>
</evidence>
<evidence type="ECO:0000313" key="3">
    <source>
        <dbReference type="Proteomes" id="UP000306196"/>
    </source>
</evidence>
<evidence type="ECO:0000256" key="1">
    <source>
        <dbReference type="SAM" id="Phobius"/>
    </source>
</evidence>
<keyword evidence="3" id="KW-1185">Reference proteome</keyword>
<comment type="caution">
    <text evidence="2">The sequence shown here is derived from an EMBL/GenBank/DDBJ whole genome shotgun (WGS) entry which is preliminary data.</text>
</comment>
<accession>A0A5R8KGL1</accession>
<dbReference type="AlphaFoldDB" id="A0A5R8KGL1"/>
<feature type="transmembrane region" description="Helical" evidence="1">
    <location>
        <begin position="6"/>
        <end position="25"/>
    </location>
</feature>
<name>A0A5R8KGL1_9BACT</name>
<dbReference type="RefSeq" id="WP_138085645.1">
    <property type="nucleotide sequence ID" value="NZ_VAUV01000005.1"/>
</dbReference>
<dbReference type="EMBL" id="VAUV01000005">
    <property type="protein sequence ID" value="TLD71432.1"/>
    <property type="molecule type" value="Genomic_DNA"/>
</dbReference>
<feature type="transmembrane region" description="Helical" evidence="1">
    <location>
        <begin position="46"/>
        <end position="67"/>
    </location>
</feature>
<protein>
    <recommendedName>
        <fullName evidence="4">Beta-carotene 15,15'-monooxygenase</fullName>
    </recommendedName>
</protein>
<dbReference type="Proteomes" id="UP000306196">
    <property type="component" value="Unassembled WGS sequence"/>
</dbReference>
<feature type="transmembrane region" description="Helical" evidence="1">
    <location>
        <begin position="223"/>
        <end position="244"/>
    </location>
</feature>
<keyword evidence="1" id="KW-0472">Membrane</keyword>
<evidence type="ECO:0000313" key="2">
    <source>
        <dbReference type="EMBL" id="TLD71432.1"/>
    </source>
</evidence>
<organism evidence="2 3">
    <name type="scientific">Phragmitibacter flavus</name>
    <dbReference type="NCBI Taxonomy" id="2576071"/>
    <lineage>
        <taxon>Bacteria</taxon>
        <taxon>Pseudomonadati</taxon>
        <taxon>Verrucomicrobiota</taxon>
        <taxon>Verrucomicrobiia</taxon>
        <taxon>Verrucomicrobiales</taxon>
        <taxon>Verrucomicrobiaceae</taxon>
        <taxon>Phragmitibacter</taxon>
    </lineage>
</organism>
<dbReference type="OrthoDB" id="185411at2"/>
<keyword evidence="1" id="KW-1133">Transmembrane helix</keyword>
<proteinExistence type="predicted"/>
<feature type="transmembrane region" description="Helical" evidence="1">
    <location>
        <begin position="256"/>
        <end position="283"/>
    </location>
</feature>
<feature type="transmembrane region" description="Helical" evidence="1">
    <location>
        <begin position="151"/>
        <end position="169"/>
    </location>
</feature>
<keyword evidence="1" id="KW-0812">Transmembrane</keyword>